<evidence type="ECO:0000313" key="3">
    <source>
        <dbReference type="Proteomes" id="UP000004416"/>
    </source>
</evidence>
<dbReference type="Proteomes" id="UP000004416">
    <property type="component" value="Unassembled WGS sequence"/>
</dbReference>
<dbReference type="InterPro" id="IPR041599">
    <property type="entry name" value="Gp138_N"/>
</dbReference>
<dbReference type="EMBL" id="AFZX01000010">
    <property type="protein sequence ID" value="EHL08969.1"/>
    <property type="molecule type" value="Genomic_DNA"/>
</dbReference>
<dbReference type="PATRIC" id="fig|537010.4.peg.367"/>
<accession>G9XHG7</accession>
<dbReference type="AlphaFoldDB" id="G9XHG7"/>
<dbReference type="RefSeq" id="WP_005808491.1">
    <property type="nucleotide sequence ID" value="NZ_JH414441.1"/>
</dbReference>
<dbReference type="InterPro" id="IPR037026">
    <property type="entry name" value="Vgr_OB-fold_dom_sf"/>
</dbReference>
<evidence type="ECO:0000259" key="1">
    <source>
        <dbReference type="Pfam" id="PF18352"/>
    </source>
</evidence>
<comment type="caution">
    <text evidence="2">The sequence shown here is derived from an EMBL/GenBank/DDBJ whole genome shotgun (WGS) entry which is preliminary data.</text>
</comment>
<organism evidence="2 3">
    <name type="scientific">Desulfitobacterium hafniense DP7</name>
    <dbReference type="NCBI Taxonomy" id="537010"/>
    <lineage>
        <taxon>Bacteria</taxon>
        <taxon>Bacillati</taxon>
        <taxon>Bacillota</taxon>
        <taxon>Clostridia</taxon>
        <taxon>Eubacteriales</taxon>
        <taxon>Desulfitobacteriaceae</taxon>
        <taxon>Desulfitobacterium</taxon>
    </lineage>
</organism>
<gene>
    <name evidence="2" type="ORF">HMPREF0322_00392</name>
</gene>
<dbReference type="HOGENOM" id="CLU_098186_0_0_9"/>
<evidence type="ECO:0000313" key="2">
    <source>
        <dbReference type="EMBL" id="EHL08969.1"/>
    </source>
</evidence>
<sequence>MRTVGERIGSEFELYQRLTNKVSNDIRVAVPGIIQSFDAGAQTATVQPAIREKIVDPAGNVSDVALPLLLDVPVVFPKAGGFAITFPVKKGDECLVVFGDMCIDGWWSAGGIQNQLEKRRHDLSDGFAILGVSNQPNKVQNYNASNLEIRSLSGGQKIELSDNGINLVGNVRVNGVPIHEI</sequence>
<name>G9XHG7_DESHA</name>
<proteinExistence type="predicted"/>
<protein>
    <recommendedName>
        <fullName evidence="1">Phage protein Gp138 N-terminal domain-containing protein</fullName>
    </recommendedName>
</protein>
<feature type="domain" description="Phage protein Gp138 N-terminal" evidence="1">
    <location>
        <begin position="30"/>
        <end position="131"/>
    </location>
</feature>
<dbReference type="Pfam" id="PF18352">
    <property type="entry name" value="Gp138_N"/>
    <property type="match status" value="1"/>
</dbReference>
<reference evidence="2 3" key="1">
    <citation type="submission" date="2011-08" db="EMBL/GenBank/DDBJ databases">
        <authorList>
            <person name="Weinstock G."/>
            <person name="Sodergren E."/>
            <person name="Clifton S."/>
            <person name="Fulton L."/>
            <person name="Fulton B."/>
            <person name="Courtney L."/>
            <person name="Fronick C."/>
            <person name="Harrison M."/>
            <person name="Strong C."/>
            <person name="Farmer C."/>
            <person name="Delahaunty K."/>
            <person name="Markovic C."/>
            <person name="Hall O."/>
            <person name="Minx P."/>
            <person name="Tomlinson C."/>
            <person name="Mitreva M."/>
            <person name="Hou S."/>
            <person name="Chen J."/>
            <person name="Wollam A."/>
            <person name="Pepin K.H."/>
            <person name="Johnson M."/>
            <person name="Bhonagiri V."/>
            <person name="Zhang X."/>
            <person name="Suruliraj S."/>
            <person name="Warren W."/>
            <person name="Chinwalla A."/>
            <person name="Mardis E.R."/>
            <person name="Wilson R.K."/>
        </authorList>
    </citation>
    <scope>NUCLEOTIDE SEQUENCE [LARGE SCALE GENOMIC DNA]</scope>
    <source>
        <strain evidence="2 3">DP7</strain>
    </source>
</reference>
<dbReference type="Gene3D" id="2.40.50.230">
    <property type="entry name" value="Gp5 N-terminal domain"/>
    <property type="match status" value="1"/>
</dbReference>